<dbReference type="AlphaFoldDB" id="A0A5E4NDK4"/>
<accession>A0A5E4NDK4</accession>
<keyword evidence="1" id="KW-0969">Cilium</keyword>
<dbReference type="EMBL" id="CABPRJ010002082">
    <property type="protein sequence ID" value="VVC42947.1"/>
    <property type="molecule type" value="Genomic_DNA"/>
</dbReference>
<dbReference type="Proteomes" id="UP000325440">
    <property type="component" value="Unassembled WGS sequence"/>
</dbReference>
<reference evidence="1 2" key="1">
    <citation type="submission" date="2019-08" db="EMBL/GenBank/DDBJ databases">
        <authorList>
            <person name="Alioto T."/>
            <person name="Alioto T."/>
            <person name="Gomez Garrido J."/>
        </authorList>
    </citation>
    <scope>NUCLEOTIDE SEQUENCE [LARGE SCALE GENOMIC DNA]</scope>
</reference>
<evidence type="ECO:0000313" key="2">
    <source>
        <dbReference type="Proteomes" id="UP000325440"/>
    </source>
</evidence>
<proteinExistence type="predicted"/>
<keyword evidence="1" id="KW-0966">Cell projection</keyword>
<protein>
    <submittedName>
        <fullName evidence="1">Flagellar motor switch protein FliG, alpha-helical</fullName>
    </submittedName>
</protein>
<keyword evidence="1" id="KW-0282">Flagellum</keyword>
<evidence type="ECO:0000313" key="1">
    <source>
        <dbReference type="EMBL" id="VVC42947.1"/>
    </source>
</evidence>
<gene>
    <name evidence="1" type="ORF">CINCED_3A022914</name>
</gene>
<name>A0A5E4NDK4_9HEMI</name>
<sequence length="770" mass="89621">MAMSSKSQSDSKEDKSYSYLHGKKMETSSENQNDCEEFVKQQSFINWQFLYDSFSSEEITELLENRDDERSELCKNIAFSGLTKLEIYRLIVCQFFINDEKLQYILKKFRSEEIIEILKDHTAVVNITYYNDEELEHVFNICSSFDIQYTIKVLSITPEKLRLICNKFSFMNVRGLLENQAVVKEIDSIAPEKLEFICNEFSFSDASTLLKNQKIVKHLSFIDNQTFKVICNSEYSNRSTSVDDKIIKLLEKKEIVENICSIGYEKLALFILNNDEKRRFFLSDVIKLLENQEIVYNIIDYKIQELKLVFYSYELSPQNIIKVLENITPEKLDFIINKFSSSDIKRLLENQKAVNNIIDYEIQELEFIFCNDKLSPQDIIKVLENITPEKLRLICNKFSSSDIKTLLENQKVVKVIGSITLWKLELICNNKKFSSSDIKTLLENQKIVYNITTDRKIGEELRLIFDNYELSPQSIIKVLENITPEKLRLIFERFSPSNTQTLLENQKIVYNISDYKTEELQLLFYSYELIPQNIIKVLENITPEKLRLICNKFSSSNIKTLLENQKIVKGIGSSTPTELELIFKKFSLQDIIKLLENIAPEKSELICEKFSLLDIIEVLEDQNAVKDINSVNTKELKAITDNVTGEVFVSIFKNFKPSVKSSLRLAIPLRRAGKVTDINIDYLNNKERICEDIIKYVPQKLSIYTKYPFPGIGIDVKDLPQERDINIESLIPLSTFKGCTECEEPVSKLYNLSLEQVIENINPHKRARYS</sequence>
<keyword evidence="2" id="KW-1185">Reference proteome</keyword>
<organism evidence="1 2">
    <name type="scientific">Cinara cedri</name>
    <dbReference type="NCBI Taxonomy" id="506608"/>
    <lineage>
        <taxon>Eukaryota</taxon>
        <taxon>Metazoa</taxon>
        <taxon>Ecdysozoa</taxon>
        <taxon>Arthropoda</taxon>
        <taxon>Hexapoda</taxon>
        <taxon>Insecta</taxon>
        <taxon>Pterygota</taxon>
        <taxon>Neoptera</taxon>
        <taxon>Paraneoptera</taxon>
        <taxon>Hemiptera</taxon>
        <taxon>Sternorrhyncha</taxon>
        <taxon>Aphidomorpha</taxon>
        <taxon>Aphidoidea</taxon>
        <taxon>Aphididae</taxon>
        <taxon>Lachninae</taxon>
        <taxon>Cinara</taxon>
    </lineage>
</organism>